<feature type="non-terminal residue" evidence="2">
    <location>
        <position position="48"/>
    </location>
</feature>
<gene>
    <name evidence="2" type="ORF">NPIL_528061</name>
</gene>
<keyword evidence="3" id="KW-1185">Reference proteome</keyword>
<name>A0A8X6QNQ7_NEPPI</name>
<reference evidence="2" key="1">
    <citation type="submission" date="2020-08" db="EMBL/GenBank/DDBJ databases">
        <title>Multicomponent nature underlies the extraordinary mechanical properties of spider dragline silk.</title>
        <authorList>
            <person name="Kono N."/>
            <person name="Nakamura H."/>
            <person name="Mori M."/>
            <person name="Yoshida Y."/>
            <person name="Ohtoshi R."/>
            <person name="Malay A.D."/>
            <person name="Moran D.A.P."/>
            <person name="Tomita M."/>
            <person name="Numata K."/>
            <person name="Arakawa K."/>
        </authorList>
    </citation>
    <scope>NUCLEOTIDE SEQUENCE</scope>
</reference>
<dbReference type="AlphaFoldDB" id="A0A8X6QNQ7"/>
<feature type="region of interest" description="Disordered" evidence="1">
    <location>
        <begin position="1"/>
        <end position="29"/>
    </location>
</feature>
<organism evidence="2 3">
    <name type="scientific">Nephila pilipes</name>
    <name type="common">Giant wood spider</name>
    <name type="synonym">Nephila maculata</name>
    <dbReference type="NCBI Taxonomy" id="299642"/>
    <lineage>
        <taxon>Eukaryota</taxon>
        <taxon>Metazoa</taxon>
        <taxon>Ecdysozoa</taxon>
        <taxon>Arthropoda</taxon>
        <taxon>Chelicerata</taxon>
        <taxon>Arachnida</taxon>
        <taxon>Araneae</taxon>
        <taxon>Araneomorphae</taxon>
        <taxon>Entelegynae</taxon>
        <taxon>Araneoidea</taxon>
        <taxon>Nephilidae</taxon>
        <taxon>Nephila</taxon>
    </lineage>
</organism>
<evidence type="ECO:0000313" key="3">
    <source>
        <dbReference type="Proteomes" id="UP000887013"/>
    </source>
</evidence>
<evidence type="ECO:0000256" key="1">
    <source>
        <dbReference type="SAM" id="MobiDB-lite"/>
    </source>
</evidence>
<comment type="caution">
    <text evidence="2">The sequence shown here is derived from an EMBL/GenBank/DDBJ whole genome shotgun (WGS) entry which is preliminary data.</text>
</comment>
<sequence>MMHVTDTSSKREIVKRPGCQDDASGEGDELQKTVMDGLDNCSAPSGGF</sequence>
<dbReference type="Proteomes" id="UP000887013">
    <property type="component" value="Unassembled WGS sequence"/>
</dbReference>
<accession>A0A8X6QNQ7</accession>
<dbReference type="EMBL" id="BMAW01129740">
    <property type="protein sequence ID" value="GFU31736.1"/>
    <property type="molecule type" value="Genomic_DNA"/>
</dbReference>
<evidence type="ECO:0000313" key="2">
    <source>
        <dbReference type="EMBL" id="GFU31736.1"/>
    </source>
</evidence>
<feature type="compositionally biased region" description="Basic and acidic residues" evidence="1">
    <location>
        <begin position="8"/>
        <end position="19"/>
    </location>
</feature>
<protein>
    <submittedName>
        <fullName evidence="2">Uncharacterized protein</fullName>
    </submittedName>
</protein>
<proteinExistence type="predicted"/>